<feature type="region of interest" description="Disordered" evidence="1">
    <location>
        <begin position="471"/>
        <end position="491"/>
    </location>
</feature>
<protein>
    <submittedName>
        <fullName evidence="2">Uncharacterized protein</fullName>
    </submittedName>
</protein>
<organism evidence="2 3">
    <name type="scientific">Pleurodeles waltl</name>
    <name type="common">Iberian ribbed newt</name>
    <dbReference type="NCBI Taxonomy" id="8319"/>
    <lineage>
        <taxon>Eukaryota</taxon>
        <taxon>Metazoa</taxon>
        <taxon>Chordata</taxon>
        <taxon>Craniata</taxon>
        <taxon>Vertebrata</taxon>
        <taxon>Euteleostomi</taxon>
        <taxon>Amphibia</taxon>
        <taxon>Batrachia</taxon>
        <taxon>Caudata</taxon>
        <taxon>Salamandroidea</taxon>
        <taxon>Salamandridae</taxon>
        <taxon>Pleurodelinae</taxon>
        <taxon>Pleurodeles</taxon>
    </lineage>
</organism>
<evidence type="ECO:0000256" key="1">
    <source>
        <dbReference type="SAM" id="MobiDB-lite"/>
    </source>
</evidence>
<feature type="region of interest" description="Disordered" evidence="1">
    <location>
        <begin position="148"/>
        <end position="169"/>
    </location>
</feature>
<evidence type="ECO:0000313" key="2">
    <source>
        <dbReference type="EMBL" id="KAJ1146124.1"/>
    </source>
</evidence>
<dbReference type="EMBL" id="JANPWB010000010">
    <property type="protein sequence ID" value="KAJ1146124.1"/>
    <property type="molecule type" value="Genomic_DNA"/>
</dbReference>
<name>A0AAV7R1U5_PLEWA</name>
<feature type="region of interest" description="Disordered" evidence="1">
    <location>
        <begin position="222"/>
        <end position="241"/>
    </location>
</feature>
<feature type="region of interest" description="Disordered" evidence="1">
    <location>
        <begin position="508"/>
        <end position="537"/>
    </location>
</feature>
<dbReference type="AlphaFoldDB" id="A0AAV7R1U5"/>
<sequence>MNEDEACTEGESIRMIKSQTFVTLPYLHVHPIDAGLCAAPDDCTASDSPTSSIPCLITVEPTLPGRCPQEPSSEHLPGCRVDSEGRTGWTAEPTAELQGMLLKIPGNQKGEITGCPVGDKAGTSFSTSKRSDLKISRVAFANTNLPEHPKVLHSSSRRTLDPNAGGGLSKARDDDLVYLATKASPLIDVSSIETLHNTSETENSTGSLDCWDLRVKSVARATKIEQSKNEPENPAARRDKKESLCDSNVLLEELNARELCNQKPVNIKSNTRKKMAHSNMQNTPSISNKSSIKYSCNRIGVVHNQFLDSLCDKYINQSDEMKERICSNNALWKALMLDGFVYKKKGENTQTLRTINAAEGNGSRVQENKFDSRYRKPFAFRGDDPLCTPVKNLTVSRHSTEGYRFVQRTDHAHGSNLPEGCLVSPLRKKNKINLNENSLARFARKTYHSVFSSALGIPSCHNENTRVVCPEKSTQEEIQVRESPCPNSTAKESQSIAAEICKSSEDLSPYLKSPSKSQPKKSVHASSYKESDRFSPDSNELSVLANLHFCKLTGSPALNIPDSDETRNLGPGVVDGLVTFEPVLSNSGPQNIPPTREQLLTDNELAVINMLCTFKKSAQHPEELLS</sequence>
<keyword evidence="3" id="KW-1185">Reference proteome</keyword>
<gene>
    <name evidence="2" type="ORF">NDU88_012406</name>
</gene>
<accession>A0AAV7R1U5</accession>
<evidence type="ECO:0000313" key="3">
    <source>
        <dbReference type="Proteomes" id="UP001066276"/>
    </source>
</evidence>
<comment type="caution">
    <text evidence="2">The sequence shown here is derived from an EMBL/GenBank/DDBJ whole genome shotgun (WGS) entry which is preliminary data.</text>
</comment>
<dbReference type="Proteomes" id="UP001066276">
    <property type="component" value="Chromosome 6"/>
</dbReference>
<proteinExistence type="predicted"/>
<reference evidence="2" key="1">
    <citation type="journal article" date="2022" name="bioRxiv">
        <title>Sequencing and chromosome-scale assembly of the giantPleurodeles waltlgenome.</title>
        <authorList>
            <person name="Brown T."/>
            <person name="Elewa A."/>
            <person name="Iarovenko S."/>
            <person name="Subramanian E."/>
            <person name="Araus A.J."/>
            <person name="Petzold A."/>
            <person name="Susuki M."/>
            <person name="Suzuki K.-i.T."/>
            <person name="Hayashi T."/>
            <person name="Toyoda A."/>
            <person name="Oliveira C."/>
            <person name="Osipova E."/>
            <person name="Leigh N.D."/>
            <person name="Simon A."/>
            <person name="Yun M.H."/>
        </authorList>
    </citation>
    <scope>NUCLEOTIDE SEQUENCE</scope>
    <source>
        <strain evidence="2">20211129_DDA</strain>
        <tissue evidence="2">Liver</tissue>
    </source>
</reference>